<dbReference type="AlphaFoldDB" id="A0A6H0SJA4"/>
<dbReference type="EMBL" id="CP032549">
    <property type="protein sequence ID" value="QIV87478.1"/>
    <property type="molecule type" value="Genomic_DNA"/>
</dbReference>
<proteinExistence type="predicted"/>
<evidence type="ECO:0000313" key="2">
    <source>
        <dbReference type="Proteomes" id="UP000502331"/>
    </source>
</evidence>
<organism evidence="1 2">
    <name type="scientific">Glutamicibacter mishrai</name>
    <dbReference type="NCBI Taxonomy" id="1775880"/>
    <lineage>
        <taxon>Bacteria</taxon>
        <taxon>Bacillati</taxon>
        <taxon>Actinomycetota</taxon>
        <taxon>Actinomycetes</taxon>
        <taxon>Micrococcales</taxon>
        <taxon>Micrococcaceae</taxon>
        <taxon>Glutamicibacter</taxon>
    </lineage>
</organism>
<dbReference type="RefSeq" id="WP_022875515.1">
    <property type="nucleotide sequence ID" value="NZ_CP032549.1"/>
</dbReference>
<evidence type="ECO:0000313" key="1">
    <source>
        <dbReference type="EMBL" id="QIV87478.1"/>
    </source>
</evidence>
<sequence length="375" mass="41343">MEIVDALLQGQRGRRLLWEFAIASEGQNLATSDERPLLSAMFYASYSIESARGDGVVLFCGEQSDVPEVGPAGLARLLEGNELVPVTETLLQAALARSVDAARYWQEPDGHDTLLAAPELVRGLERVAQHISASSAAAQWAAAMDERAQFRIEFEEQDPVVVPQRTDRKAIDTLLRWKEQLIIAEARAAAERPVPVTAALSGEWWSVPDQLLPSSTGVFANKEPVGLSCVEDGFGWERASAKIMSVPPAANVLEISTAEDWIHLCREQGIDVTAQKRHDWYRVTGRDGAWKIPDWLAVARRYDGVHLSIAAYLALAGECLAVDEKFSTVIAGWDPDRTFWFTDALRFYGPAQEWTCLEANSEDSRWVSSGEASTS</sequence>
<accession>A0A6H0SJA4</accession>
<name>A0A6H0SJA4_9MICC</name>
<protein>
    <submittedName>
        <fullName evidence="1">Uncharacterized protein</fullName>
    </submittedName>
</protein>
<gene>
    <name evidence="1" type="ORF">D3791_10315</name>
</gene>
<dbReference type="Proteomes" id="UP000502331">
    <property type="component" value="Chromosome"/>
</dbReference>
<keyword evidence="2" id="KW-1185">Reference proteome</keyword>
<reference evidence="1 2" key="1">
    <citation type="submission" date="2018-09" db="EMBL/GenBank/DDBJ databases">
        <title>Glutamicibacter mishrai S5-52T (LMG 29155T = KCTC 39846T).</title>
        <authorList>
            <person name="Das S.K."/>
        </authorList>
    </citation>
    <scope>NUCLEOTIDE SEQUENCE [LARGE SCALE GENOMIC DNA]</scope>
    <source>
        <strain evidence="1 2">S5-52</strain>
    </source>
</reference>